<sequence>MLKLLFENTKIALGAIRSQLLRTILTVFIIASGIWALVGILSAVSALENTLFSNFASMGANTFNISRYDYSSQISSGNNDVKINPVINYNQAKAFKESLDKSYITTSISFTASSTTEVKYESKKTDPEVSIIGADEYYFTNSGLEFENGRPFNEFDVKNNNAVCILGADFAKGLFKDTNPIDKIVSIRGTKFKVIGILKEKGSIFGNKQDLRAFIPLNIARGIFTLANIDYEIQTLVTQNELLNTTIDEATLKMRQIRGLNPSQESNFGIRRSDDLIESLKNQTVMLTAIAWMIGVITIFGSSIALMNIMLVSVTERTKEIGIRKSLGAKKNTILFQFFTETIVISQLGGLVGMILGLLTGYIFTKIIGFAFVIPWMAIIAAIITSFVVAIISGLYPAIKASKLDPVEALRYE</sequence>
<dbReference type="Proteomes" id="UP001242368">
    <property type="component" value="Unassembled WGS sequence"/>
</dbReference>
<keyword evidence="4 7" id="KW-1133">Transmembrane helix</keyword>
<evidence type="ECO:0000313" key="10">
    <source>
        <dbReference type="EMBL" id="MDN3707691.1"/>
    </source>
</evidence>
<dbReference type="PANTHER" id="PTHR30572:SF4">
    <property type="entry name" value="ABC TRANSPORTER PERMEASE YTRF"/>
    <property type="match status" value="1"/>
</dbReference>
<reference evidence="11" key="1">
    <citation type="journal article" date="2019" name="Int. J. Syst. Evol. Microbiol.">
        <title>The Global Catalogue of Microorganisms (GCM) 10K type strain sequencing project: providing services to taxonomists for standard genome sequencing and annotation.</title>
        <authorList>
            <consortium name="The Broad Institute Genomics Platform"/>
            <consortium name="The Broad Institute Genome Sequencing Center for Infectious Disease"/>
            <person name="Wu L."/>
            <person name="Ma J."/>
        </authorList>
    </citation>
    <scope>NUCLEOTIDE SEQUENCE [LARGE SCALE GENOMIC DNA]</scope>
    <source>
        <strain evidence="11">CECT 7184</strain>
    </source>
</reference>
<dbReference type="RefSeq" id="WP_290363655.1">
    <property type="nucleotide sequence ID" value="NZ_JAUFQU010000001.1"/>
</dbReference>
<organism evidence="10 11">
    <name type="scientific">Paenimyroides ceti</name>
    <dbReference type="NCBI Taxonomy" id="395087"/>
    <lineage>
        <taxon>Bacteria</taxon>
        <taxon>Pseudomonadati</taxon>
        <taxon>Bacteroidota</taxon>
        <taxon>Flavobacteriia</taxon>
        <taxon>Flavobacteriales</taxon>
        <taxon>Flavobacteriaceae</taxon>
        <taxon>Paenimyroides</taxon>
    </lineage>
</organism>
<evidence type="ECO:0000313" key="11">
    <source>
        <dbReference type="Proteomes" id="UP001242368"/>
    </source>
</evidence>
<feature type="transmembrane region" description="Helical" evidence="7">
    <location>
        <begin position="335"/>
        <end position="364"/>
    </location>
</feature>
<dbReference type="EMBL" id="JAUFQU010000001">
    <property type="protein sequence ID" value="MDN3707691.1"/>
    <property type="molecule type" value="Genomic_DNA"/>
</dbReference>
<keyword evidence="11" id="KW-1185">Reference proteome</keyword>
<accession>A0ABT8CVC3</accession>
<comment type="similarity">
    <text evidence="6">Belongs to the ABC-4 integral membrane protein family.</text>
</comment>
<keyword evidence="3 7" id="KW-0812">Transmembrane</keyword>
<feature type="domain" description="ABC3 transporter permease C-terminal" evidence="8">
    <location>
        <begin position="293"/>
        <end position="406"/>
    </location>
</feature>
<comment type="subcellular location">
    <subcellularLocation>
        <location evidence="1">Cell membrane</location>
        <topology evidence="1">Multi-pass membrane protein</topology>
    </subcellularLocation>
</comment>
<keyword evidence="2" id="KW-1003">Cell membrane</keyword>
<keyword evidence="5 7" id="KW-0472">Membrane</keyword>
<evidence type="ECO:0000256" key="2">
    <source>
        <dbReference type="ARBA" id="ARBA00022475"/>
    </source>
</evidence>
<evidence type="ECO:0000256" key="6">
    <source>
        <dbReference type="ARBA" id="ARBA00038076"/>
    </source>
</evidence>
<name>A0ABT8CVC3_9FLAO</name>
<dbReference type="Pfam" id="PF12704">
    <property type="entry name" value="MacB_PCD"/>
    <property type="match status" value="1"/>
</dbReference>
<dbReference type="InterPro" id="IPR025857">
    <property type="entry name" value="MacB_PCD"/>
</dbReference>
<evidence type="ECO:0000256" key="7">
    <source>
        <dbReference type="SAM" id="Phobius"/>
    </source>
</evidence>
<protein>
    <submittedName>
        <fullName evidence="10">ABC transporter permease</fullName>
    </submittedName>
</protein>
<evidence type="ECO:0000256" key="1">
    <source>
        <dbReference type="ARBA" id="ARBA00004651"/>
    </source>
</evidence>
<evidence type="ECO:0000256" key="4">
    <source>
        <dbReference type="ARBA" id="ARBA00022989"/>
    </source>
</evidence>
<proteinExistence type="inferred from homology"/>
<dbReference type="PANTHER" id="PTHR30572">
    <property type="entry name" value="MEMBRANE COMPONENT OF TRANSPORTER-RELATED"/>
    <property type="match status" value="1"/>
</dbReference>
<feature type="transmembrane region" description="Helical" evidence="7">
    <location>
        <begin position="370"/>
        <end position="396"/>
    </location>
</feature>
<evidence type="ECO:0000256" key="3">
    <source>
        <dbReference type="ARBA" id="ARBA00022692"/>
    </source>
</evidence>
<feature type="transmembrane region" description="Helical" evidence="7">
    <location>
        <begin position="289"/>
        <end position="314"/>
    </location>
</feature>
<feature type="transmembrane region" description="Helical" evidence="7">
    <location>
        <begin position="20"/>
        <end position="44"/>
    </location>
</feature>
<evidence type="ECO:0000256" key="5">
    <source>
        <dbReference type="ARBA" id="ARBA00023136"/>
    </source>
</evidence>
<feature type="domain" description="MacB-like periplasmic core" evidence="9">
    <location>
        <begin position="23"/>
        <end position="224"/>
    </location>
</feature>
<dbReference type="Pfam" id="PF02687">
    <property type="entry name" value="FtsX"/>
    <property type="match status" value="1"/>
</dbReference>
<evidence type="ECO:0000259" key="9">
    <source>
        <dbReference type="Pfam" id="PF12704"/>
    </source>
</evidence>
<comment type="caution">
    <text evidence="10">The sequence shown here is derived from an EMBL/GenBank/DDBJ whole genome shotgun (WGS) entry which is preliminary data.</text>
</comment>
<gene>
    <name evidence="10" type="ORF">QW060_11210</name>
</gene>
<dbReference type="InterPro" id="IPR003838">
    <property type="entry name" value="ABC3_permease_C"/>
</dbReference>
<evidence type="ECO:0000259" key="8">
    <source>
        <dbReference type="Pfam" id="PF02687"/>
    </source>
</evidence>
<dbReference type="InterPro" id="IPR050250">
    <property type="entry name" value="Macrolide_Exporter_MacB"/>
</dbReference>